<comment type="similarity">
    <text evidence="1">Belongs to the delta endotoxin family.</text>
</comment>
<dbReference type="RefSeq" id="WP_289998483.1">
    <property type="nucleotide sequence ID" value="NZ_JAUEPH010000001.1"/>
</dbReference>
<dbReference type="Gene3D" id="1.20.190.10">
    <property type="entry name" value="Pesticidal crystal protein, N-terminal domain"/>
    <property type="match status" value="1"/>
</dbReference>
<evidence type="ECO:0000256" key="4">
    <source>
        <dbReference type="ARBA" id="ARBA00023026"/>
    </source>
</evidence>
<dbReference type="EMBL" id="JAUEPH010000001">
    <property type="protein sequence ID" value="MDN3202928.1"/>
    <property type="molecule type" value="Genomic_DNA"/>
</dbReference>
<keyword evidence="4" id="KW-0843">Virulence</keyword>
<evidence type="ECO:0000256" key="2">
    <source>
        <dbReference type="ARBA" id="ARBA00022656"/>
    </source>
</evidence>
<keyword evidence="3" id="KW-0749">Sporulation</keyword>
<keyword evidence="2" id="KW-0800">Toxin</keyword>
<name>A0ABT7Y8S8_9BACT</name>
<reference evidence="5" key="1">
    <citation type="submission" date="2023-06" db="EMBL/GenBank/DDBJ databases">
        <title>Robiginitalea aurantiacus sp. nov. and Algoriphagus sediminis sp. nov., isolated from coastal sediment.</title>
        <authorList>
            <person name="Zhou Z.Y."/>
            <person name="An J."/>
            <person name="Jia Y.W."/>
            <person name="Du Z.J."/>
        </authorList>
    </citation>
    <scope>NUCLEOTIDE SEQUENCE</scope>
    <source>
        <strain evidence="5">C2-7</strain>
    </source>
</reference>
<sequence>MGAILAALAKGLLSALASKIFSSIFGGHSADYYFKEMLKDIKNILHISLVSNDIVNIKGTVDGVISEMTINYPNMKASGSSKESLLAYLSNVESTIDLNIMGPLTALTDETQAKGNAQQSLLVFAVGAGMHFAVLQEMAKQDPSQSNPAQTQYAKDIQQYAKKYVTRATELLANIRKSRLDSIKGPSCGPHTSEEAENITNRKLELELKYGRPPKDNKEAMGWPSGTIKSAFYGKDGWKSKTICEFGFETSIWYPCEEDVPAHSKCKSCLADYKVKAAKTFDSDWQPLQDNIDAWQKLETNPVSSS</sequence>
<keyword evidence="6" id="KW-1185">Reference proteome</keyword>
<accession>A0ABT7Y8S8</accession>
<evidence type="ECO:0000313" key="6">
    <source>
        <dbReference type="Proteomes" id="UP001171916"/>
    </source>
</evidence>
<dbReference type="Proteomes" id="UP001171916">
    <property type="component" value="Unassembled WGS sequence"/>
</dbReference>
<proteinExistence type="inferred from homology"/>
<protein>
    <submittedName>
        <fullName evidence="5">Uncharacterized protein</fullName>
    </submittedName>
</protein>
<organism evidence="5 6">
    <name type="scientific">Algoriphagus sediminis</name>
    <dbReference type="NCBI Taxonomy" id="3057113"/>
    <lineage>
        <taxon>Bacteria</taxon>
        <taxon>Pseudomonadati</taxon>
        <taxon>Bacteroidota</taxon>
        <taxon>Cytophagia</taxon>
        <taxon>Cytophagales</taxon>
        <taxon>Cyclobacteriaceae</taxon>
        <taxon>Algoriphagus</taxon>
    </lineage>
</organism>
<evidence type="ECO:0000256" key="1">
    <source>
        <dbReference type="ARBA" id="ARBA00007819"/>
    </source>
</evidence>
<evidence type="ECO:0000256" key="3">
    <source>
        <dbReference type="ARBA" id="ARBA00022969"/>
    </source>
</evidence>
<dbReference type="InterPro" id="IPR036716">
    <property type="entry name" value="Pest_crys_N_sf"/>
</dbReference>
<evidence type="ECO:0000313" key="5">
    <source>
        <dbReference type="EMBL" id="MDN3202928.1"/>
    </source>
</evidence>
<comment type="caution">
    <text evidence="5">The sequence shown here is derived from an EMBL/GenBank/DDBJ whole genome shotgun (WGS) entry which is preliminary data.</text>
</comment>
<gene>
    <name evidence="5" type="ORF">QVH07_02150</name>
</gene>